<dbReference type="InterPro" id="IPR001492">
    <property type="entry name" value="Flagellin"/>
</dbReference>
<name>A0A367ZR29_9BACT</name>
<protein>
    <submittedName>
        <fullName evidence="2">Flagellar hook-associated protein FlgL</fullName>
    </submittedName>
</protein>
<keyword evidence="2" id="KW-0282">Flagellum</keyword>
<dbReference type="InterPro" id="IPR001029">
    <property type="entry name" value="Flagellin_N"/>
</dbReference>
<dbReference type="Gene3D" id="1.20.1330.10">
    <property type="entry name" value="f41 fragment of flagellin, N-terminal domain"/>
    <property type="match status" value="2"/>
</dbReference>
<dbReference type="NCBIfam" id="TIGR02550">
    <property type="entry name" value="flagell_flgL"/>
    <property type="match status" value="1"/>
</dbReference>
<sequence length="1128" mass="120983">MMRVSNQWVVNSFLRVLNRNHAELNKTQIQVSSGKQIQRPSENPINNALTMQHRTELLEGSQYARNIARTKEWLDNTDAVLTDLEATLQRVRELAVQGANDTLVQADRDAIAKEVEQLLLHVVDIANTDIGGEYLFAGHDVKTKPIKTLNGLTPGSMANVVTFPDGTTRPALNLQHVLDVIYAGDNKKMATEIEKGVLLTKNITGAELFFRGQPIVPQPSFSTAMPPLNGNLPLAMLNGGKGVQPGIIIITDANGIDHRIDLTYAHRLDDVLHQIGRTGSFEAGIEEVPSNTAVDLGIYRSAGRTNVLVGLSDPAMDGVNVPLSRLNGGRGVDLGFLSINTRDGLNRRIDLTDAVTVQDVINRINAVDGGTALEAKYDMIHRRLEITDKTGGTGEFTVSSKKNQLYIKDLPAHTAADLGLLKDAWPGTTIISTFDPVIQAETTPLSALNGGKGVEKGFLSITGSDGVSVIVDLRNAITIKDVIDAINNDTGGRQTATFDTATKRMVITDNTTPVPGVHFQIREVNGRLDTAADLGLWQDAGSTNIINGFSDPQMTGLGTPLSALKGGQGVHLGVINITGRDGINSRLDLSAAVTVQDVIDAINLGTGGRQTASFDAPNNRIVVIDNTTPVAGKSFAISGLPDGEPIAVRDITTMARRLGLLGSTQGSTLIGESLQPPGLTTASLLADLNPPPEPALITIRGADGQPVPVDLTGARTIQDVLDRINALEKFQATFDEVNNRFVVRSAAGAPGLQIEEQTNTARDLGFIVGASRFAKGTITGAPIFLKALPTLIGGIDLNPAVEGDTELAALNCSRTANQGVNLGTIRITDKAGHFKAIDLRGCVTIDDVLQRLNDPGNGLYIEARINAARNGLEIIDKNHGATGRLEIIDVDSTTAADLGIAGWTLDTRLIGRDVDPGLRDSTRISALRVNEGGVPLGKVFVQSGEFSGEIDLTGVKTIGELLDRFSRSDYRFNLAAWINPDGKRLNLTNTKDQPFIKVRELEPGEPAPASALGLGGSRSIFSTLADLRDNLLRNDAKAISEQSIKFIQEDIERVLKFHAEVGVKTNRATAAQEKRDNINLHLNKLLDVVENVDMTEAITRMTMLETAFRAALQSGAQIMQTTLMEFLK</sequence>
<dbReference type="InterPro" id="IPR013384">
    <property type="entry name" value="Flagell_FlgL"/>
</dbReference>
<dbReference type="GO" id="GO:0005198">
    <property type="term" value="F:structural molecule activity"/>
    <property type="evidence" value="ECO:0007669"/>
    <property type="project" value="InterPro"/>
</dbReference>
<keyword evidence="2" id="KW-0966">Cell projection</keyword>
<dbReference type="PANTHER" id="PTHR42792">
    <property type="entry name" value="FLAGELLIN"/>
    <property type="match status" value="1"/>
</dbReference>
<organism evidence="2 3">
    <name type="scientific">Candidatus Ozemobacter sibiricus</name>
    <dbReference type="NCBI Taxonomy" id="2268124"/>
    <lineage>
        <taxon>Bacteria</taxon>
        <taxon>Candidatus Ozemobacteria</taxon>
        <taxon>Candidatus Ozemobacterales</taxon>
        <taxon>Candidatus Ozemobacteraceae</taxon>
        <taxon>Candidatus Ozemobacter</taxon>
    </lineage>
</organism>
<comment type="caution">
    <text evidence="2">The sequence shown here is derived from an EMBL/GenBank/DDBJ whole genome shotgun (WGS) entry which is preliminary data.</text>
</comment>
<dbReference type="Proteomes" id="UP000252355">
    <property type="component" value="Unassembled WGS sequence"/>
</dbReference>
<dbReference type="Pfam" id="PF00669">
    <property type="entry name" value="Flagellin_N"/>
    <property type="match status" value="1"/>
</dbReference>
<gene>
    <name evidence="2" type="ORF">OZSIB_3966</name>
</gene>
<dbReference type="AlphaFoldDB" id="A0A367ZR29"/>
<dbReference type="PANTHER" id="PTHR42792:SF1">
    <property type="entry name" value="FLAGELLAR HOOK-ASSOCIATED PROTEIN 3"/>
    <property type="match status" value="1"/>
</dbReference>
<reference evidence="2 3" key="1">
    <citation type="submission" date="2018-05" db="EMBL/GenBank/DDBJ databases">
        <title>A metagenomic window into the 2 km-deep terrestrial subsurface aquifer revealed taxonomically and functionally diverse microbial community comprising novel uncultured bacterial lineages.</title>
        <authorList>
            <person name="Kadnikov V.V."/>
            <person name="Mardanov A.V."/>
            <person name="Beletsky A.V."/>
            <person name="Banks D."/>
            <person name="Pimenov N.V."/>
            <person name="Frank Y.A."/>
            <person name="Karnachuk O.V."/>
            <person name="Ravin N.V."/>
        </authorList>
    </citation>
    <scope>NUCLEOTIDE SEQUENCE [LARGE SCALE GENOMIC DNA]</scope>
    <source>
        <strain evidence="2">BY5</strain>
    </source>
</reference>
<keyword evidence="2" id="KW-0969">Cilium</keyword>
<dbReference type="SUPFAM" id="SSF64518">
    <property type="entry name" value="Phase 1 flagellin"/>
    <property type="match status" value="1"/>
</dbReference>
<evidence type="ECO:0000313" key="3">
    <source>
        <dbReference type="Proteomes" id="UP000252355"/>
    </source>
</evidence>
<feature type="domain" description="Flagellin N-terminal" evidence="1">
    <location>
        <begin position="4"/>
        <end position="138"/>
    </location>
</feature>
<dbReference type="GO" id="GO:0071973">
    <property type="term" value="P:bacterial-type flagellum-dependent cell motility"/>
    <property type="evidence" value="ECO:0007669"/>
    <property type="project" value="InterPro"/>
</dbReference>
<dbReference type="GO" id="GO:0009424">
    <property type="term" value="C:bacterial-type flagellum hook"/>
    <property type="evidence" value="ECO:0007669"/>
    <property type="project" value="InterPro"/>
</dbReference>
<proteinExistence type="predicted"/>
<dbReference type="EMBL" id="QOQW01000010">
    <property type="protein sequence ID" value="RCK79812.1"/>
    <property type="molecule type" value="Genomic_DNA"/>
</dbReference>
<accession>A0A367ZR29</accession>
<evidence type="ECO:0000313" key="2">
    <source>
        <dbReference type="EMBL" id="RCK79812.1"/>
    </source>
</evidence>
<evidence type="ECO:0000259" key="1">
    <source>
        <dbReference type="Pfam" id="PF00669"/>
    </source>
</evidence>